<keyword evidence="3" id="KW-1185">Reference proteome</keyword>
<evidence type="ECO:0000313" key="2">
    <source>
        <dbReference type="EMBL" id="CAL1599777.1"/>
    </source>
</evidence>
<dbReference type="AlphaFoldDB" id="A0AAV2LBP1"/>
<sequence length="118" mass="13098">MDETSFKPENNLPQISQRRVLYLPHRSSSAGITSPPQSTSSQISTLATRAQGSGVKYGLTDRRGYALIDLCSGSLHRRETEKIKTMRPGQAHFLQPHYPSVRRRGGILDKSSTTSPCR</sequence>
<dbReference type="EMBL" id="OZ035845">
    <property type="protein sequence ID" value="CAL1599777.1"/>
    <property type="molecule type" value="Genomic_DNA"/>
</dbReference>
<evidence type="ECO:0000313" key="3">
    <source>
        <dbReference type="Proteomes" id="UP001497482"/>
    </source>
</evidence>
<dbReference type="Proteomes" id="UP001497482">
    <property type="component" value="Chromosome 23"/>
</dbReference>
<evidence type="ECO:0000256" key="1">
    <source>
        <dbReference type="SAM" id="MobiDB-lite"/>
    </source>
</evidence>
<feature type="region of interest" description="Disordered" evidence="1">
    <location>
        <begin position="98"/>
        <end position="118"/>
    </location>
</feature>
<gene>
    <name evidence="2" type="ORF">KC01_LOCUS27984</name>
</gene>
<feature type="compositionally biased region" description="Low complexity" evidence="1">
    <location>
        <begin position="32"/>
        <end position="43"/>
    </location>
</feature>
<protein>
    <submittedName>
        <fullName evidence="2">Uncharacterized protein</fullName>
    </submittedName>
</protein>
<feature type="region of interest" description="Disordered" evidence="1">
    <location>
        <begin position="24"/>
        <end position="43"/>
    </location>
</feature>
<proteinExistence type="predicted"/>
<reference evidence="2 3" key="1">
    <citation type="submission" date="2024-04" db="EMBL/GenBank/DDBJ databases">
        <authorList>
            <person name="Waldvogel A.-M."/>
            <person name="Schoenle A."/>
        </authorList>
    </citation>
    <scope>NUCLEOTIDE SEQUENCE [LARGE SCALE GENOMIC DNA]</scope>
</reference>
<organism evidence="2 3">
    <name type="scientific">Knipowitschia caucasica</name>
    <name type="common">Caucasian dwarf goby</name>
    <name type="synonym">Pomatoschistus caucasicus</name>
    <dbReference type="NCBI Taxonomy" id="637954"/>
    <lineage>
        <taxon>Eukaryota</taxon>
        <taxon>Metazoa</taxon>
        <taxon>Chordata</taxon>
        <taxon>Craniata</taxon>
        <taxon>Vertebrata</taxon>
        <taxon>Euteleostomi</taxon>
        <taxon>Actinopterygii</taxon>
        <taxon>Neopterygii</taxon>
        <taxon>Teleostei</taxon>
        <taxon>Neoteleostei</taxon>
        <taxon>Acanthomorphata</taxon>
        <taxon>Gobiaria</taxon>
        <taxon>Gobiiformes</taxon>
        <taxon>Gobioidei</taxon>
        <taxon>Gobiidae</taxon>
        <taxon>Gobiinae</taxon>
        <taxon>Knipowitschia</taxon>
    </lineage>
</organism>
<name>A0AAV2LBP1_KNICA</name>
<accession>A0AAV2LBP1</accession>